<evidence type="ECO:0000313" key="2">
    <source>
        <dbReference type="Proteomes" id="UP000198972"/>
    </source>
</evidence>
<dbReference type="AlphaFoldDB" id="A0A1G7GX21"/>
<proteinExistence type="predicted"/>
<sequence length="191" mass="21728">MKNLKKIIFILCSLMILQSVTILYAAANKSEISIYLNDVLQKREGLISDDGDVLLSTAQLSEDLFALYSPDKSGESTRIYKPNVNLVLRDDKEKVFGKVKSTNRITFSTLVQVDNLKTTISDLKIVITSPEGKTETITSQQIKDTMEYFWFISDDFTYTFNSKGNYAIKVFFKDSDSKKWFPVSEIQVVAM</sequence>
<dbReference type="EMBL" id="FNBG01000003">
    <property type="protein sequence ID" value="SDE92712.1"/>
    <property type="molecule type" value="Genomic_DNA"/>
</dbReference>
<keyword evidence="2" id="KW-1185">Reference proteome</keyword>
<name>A0A1G7GX21_9BACL</name>
<gene>
    <name evidence="1" type="ORF">SAMN04488542_103237</name>
</gene>
<protein>
    <recommendedName>
        <fullName evidence="3">Copper amine oxidase N-terminal domain-containing protein</fullName>
    </recommendedName>
</protein>
<evidence type="ECO:0008006" key="3">
    <source>
        <dbReference type="Google" id="ProtNLM"/>
    </source>
</evidence>
<dbReference type="Proteomes" id="UP000198972">
    <property type="component" value="Unassembled WGS sequence"/>
</dbReference>
<reference evidence="1 2" key="1">
    <citation type="submission" date="2016-10" db="EMBL/GenBank/DDBJ databases">
        <authorList>
            <person name="de Groot N.N."/>
        </authorList>
    </citation>
    <scope>NUCLEOTIDE SEQUENCE [LARGE SCALE GENOMIC DNA]</scope>
    <source>
        <strain evidence="1 2">DSM 28129</strain>
    </source>
</reference>
<accession>A0A1G7GX21</accession>
<organism evidence="1 2">
    <name type="scientific">Fontibacillus panacisegetis</name>
    <dbReference type="NCBI Taxonomy" id="670482"/>
    <lineage>
        <taxon>Bacteria</taxon>
        <taxon>Bacillati</taxon>
        <taxon>Bacillota</taxon>
        <taxon>Bacilli</taxon>
        <taxon>Bacillales</taxon>
        <taxon>Paenibacillaceae</taxon>
        <taxon>Fontibacillus</taxon>
    </lineage>
</organism>
<evidence type="ECO:0000313" key="1">
    <source>
        <dbReference type="EMBL" id="SDE92712.1"/>
    </source>
</evidence>
<dbReference type="OrthoDB" id="2599723at2"/>
<dbReference type="RefSeq" id="WP_091227264.1">
    <property type="nucleotide sequence ID" value="NZ_FNBG01000003.1"/>
</dbReference>